<gene>
    <name evidence="3" type="ORF">SAMN04244570_0077</name>
</gene>
<evidence type="ECO:0000256" key="1">
    <source>
        <dbReference type="ARBA" id="ARBA00023125"/>
    </source>
</evidence>
<dbReference type="InterPro" id="IPR000835">
    <property type="entry name" value="HTH_MarR-typ"/>
</dbReference>
<dbReference type="AlphaFoldDB" id="A0A1T4YWB2"/>
<dbReference type="SUPFAM" id="SSF46785">
    <property type="entry name" value="Winged helix' DNA-binding domain"/>
    <property type="match status" value="1"/>
</dbReference>
<dbReference type="PANTHER" id="PTHR33164:SF43">
    <property type="entry name" value="HTH-TYPE TRANSCRIPTIONAL REPRESSOR YETL"/>
    <property type="match status" value="1"/>
</dbReference>
<dbReference type="Pfam" id="PF12802">
    <property type="entry name" value="MarR_2"/>
    <property type="match status" value="1"/>
</dbReference>
<name>A0A1T4YWB2_9BACL</name>
<organism evidence="3 4">
    <name type="scientific">Sporosarcina newyorkensis</name>
    <dbReference type="NCBI Taxonomy" id="759851"/>
    <lineage>
        <taxon>Bacteria</taxon>
        <taxon>Bacillati</taxon>
        <taxon>Bacillota</taxon>
        <taxon>Bacilli</taxon>
        <taxon>Bacillales</taxon>
        <taxon>Caryophanaceae</taxon>
        <taxon>Sporosarcina</taxon>
    </lineage>
</organism>
<dbReference type="InterPro" id="IPR011991">
    <property type="entry name" value="ArsR-like_HTH"/>
</dbReference>
<reference evidence="4" key="1">
    <citation type="submission" date="2017-02" db="EMBL/GenBank/DDBJ databases">
        <authorList>
            <person name="Varghese N."/>
            <person name="Submissions S."/>
        </authorList>
    </citation>
    <scope>NUCLEOTIDE SEQUENCE [LARGE SCALE GENOMIC DNA]</scope>
    <source>
        <strain evidence="4">DSM 23966</strain>
    </source>
</reference>
<dbReference type="PANTHER" id="PTHR33164">
    <property type="entry name" value="TRANSCRIPTIONAL REGULATOR, MARR FAMILY"/>
    <property type="match status" value="1"/>
</dbReference>
<dbReference type="InterPro" id="IPR036388">
    <property type="entry name" value="WH-like_DNA-bd_sf"/>
</dbReference>
<dbReference type="Gene3D" id="1.10.10.10">
    <property type="entry name" value="Winged helix-like DNA-binding domain superfamily/Winged helix DNA-binding domain"/>
    <property type="match status" value="1"/>
</dbReference>
<protein>
    <submittedName>
        <fullName evidence="3">DNA-binding transcriptional regulator, MarR family</fullName>
    </submittedName>
</protein>
<keyword evidence="4" id="KW-1185">Reference proteome</keyword>
<proteinExistence type="predicted"/>
<keyword evidence="1 3" id="KW-0238">DNA-binding</keyword>
<dbReference type="GO" id="GO:0006950">
    <property type="term" value="P:response to stress"/>
    <property type="evidence" value="ECO:0007669"/>
    <property type="project" value="TreeGrafter"/>
</dbReference>
<dbReference type="InterPro" id="IPR039422">
    <property type="entry name" value="MarR/SlyA-like"/>
</dbReference>
<dbReference type="RefSeq" id="WP_009499153.1">
    <property type="nucleotide sequence ID" value="NZ_FUYJ01000010.1"/>
</dbReference>
<dbReference type="PROSITE" id="PS50995">
    <property type="entry name" value="HTH_MARR_2"/>
    <property type="match status" value="1"/>
</dbReference>
<dbReference type="CDD" id="cd00090">
    <property type="entry name" value="HTH_ARSR"/>
    <property type="match status" value="1"/>
</dbReference>
<sequence>MKRQQTFFTEYFQVYRPVLNRLNMLLAPHNLFHSQWGILKLLKLEGEMTSAEIALRQQVEKPSVTKIVQRLVEMNLVSVRPGTDRREKWIGLTATGQNTVETIMAELEILYCELLNGIELEELESAIRVMESARKNLNN</sequence>
<evidence type="ECO:0000259" key="2">
    <source>
        <dbReference type="PROSITE" id="PS50995"/>
    </source>
</evidence>
<dbReference type="SMART" id="SM00347">
    <property type="entry name" value="HTH_MARR"/>
    <property type="match status" value="1"/>
</dbReference>
<evidence type="ECO:0000313" key="4">
    <source>
        <dbReference type="Proteomes" id="UP000190042"/>
    </source>
</evidence>
<dbReference type="EMBL" id="FUYJ01000010">
    <property type="protein sequence ID" value="SKB06079.1"/>
    <property type="molecule type" value="Genomic_DNA"/>
</dbReference>
<dbReference type="Proteomes" id="UP000190042">
    <property type="component" value="Unassembled WGS sequence"/>
</dbReference>
<dbReference type="GO" id="GO:0003677">
    <property type="term" value="F:DNA binding"/>
    <property type="evidence" value="ECO:0007669"/>
    <property type="project" value="UniProtKB-KW"/>
</dbReference>
<feature type="domain" description="HTH marR-type" evidence="2">
    <location>
        <begin position="4"/>
        <end position="135"/>
    </location>
</feature>
<accession>A0A1T4YWB2</accession>
<dbReference type="InterPro" id="IPR036390">
    <property type="entry name" value="WH_DNA-bd_sf"/>
</dbReference>
<evidence type="ECO:0000313" key="3">
    <source>
        <dbReference type="EMBL" id="SKB06079.1"/>
    </source>
</evidence>
<dbReference type="GO" id="GO:0003700">
    <property type="term" value="F:DNA-binding transcription factor activity"/>
    <property type="evidence" value="ECO:0007669"/>
    <property type="project" value="InterPro"/>
</dbReference>